<feature type="region of interest" description="Disordered" evidence="1">
    <location>
        <begin position="1"/>
        <end position="29"/>
    </location>
</feature>
<accession>A0ABN2K977</accession>
<dbReference type="Proteomes" id="UP001501204">
    <property type="component" value="Unassembled WGS sequence"/>
</dbReference>
<keyword evidence="2" id="KW-0472">Membrane</keyword>
<feature type="transmembrane region" description="Helical" evidence="2">
    <location>
        <begin position="35"/>
        <end position="58"/>
    </location>
</feature>
<gene>
    <name evidence="3" type="ORF">GCM10009767_07380</name>
</gene>
<protein>
    <submittedName>
        <fullName evidence="3">Uncharacterized protein</fullName>
    </submittedName>
</protein>
<sequence length="67" mass="7127">MDPPIGTTVVAHALDRPRGRDPGSAEETTGKTTRWIGVLALISAAWIVLSAVTNLVMVNQEQSSLRA</sequence>
<dbReference type="EMBL" id="BAAAOA010000009">
    <property type="protein sequence ID" value="GAA1750945.1"/>
    <property type="molecule type" value="Genomic_DNA"/>
</dbReference>
<keyword evidence="2" id="KW-0812">Transmembrane</keyword>
<name>A0ABN2K977_9MICC</name>
<keyword evidence="4" id="KW-1185">Reference proteome</keyword>
<feature type="compositionally biased region" description="Basic and acidic residues" evidence="1">
    <location>
        <begin position="13"/>
        <end position="23"/>
    </location>
</feature>
<comment type="caution">
    <text evidence="3">The sequence shown here is derived from an EMBL/GenBank/DDBJ whole genome shotgun (WGS) entry which is preliminary data.</text>
</comment>
<organism evidence="3 4">
    <name type="scientific">Kocuria aegyptia</name>
    <dbReference type="NCBI Taxonomy" id="330943"/>
    <lineage>
        <taxon>Bacteria</taxon>
        <taxon>Bacillati</taxon>
        <taxon>Actinomycetota</taxon>
        <taxon>Actinomycetes</taxon>
        <taxon>Micrococcales</taxon>
        <taxon>Micrococcaceae</taxon>
        <taxon>Kocuria</taxon>
    </lineage>
</organism>
<evidence type="ECO:0000256" key="2">
    <source>
        <dbReference type="SAM" id="Phobius"/>
    </source>
</evidence>
<evidence type="ECO:0000313" key="3">
    <source>
        <dbReference type="EMBL" id="GAA1750945.1"/>
    </source>
</evidence>
<reference evidence="3 4" key="1">
    <citation type="journal article" date="2019" name="Int. J. Syst. Evol. Microbiol.">
        <title>The Global Catalogue of Microorganisms (GCM) 10K type strain sequencing project: providing services to taxonomists for standard genome sequencing and annotation.</title>
        <authorList>
            <consortium name="The Broad Institute Genomics Platform"/>
            <consortium name="The Broad Institute Genome Sequencing Center for Infectious Disease"/>
            <person name="Wu L."/>
            <person name="Ma J."/>
        </authorList>
    </citation>
    <scope>NUCLEOTIDE SEQUENCE [LARGE SCALE GENOMIC DNA]</scope>
    <source>
        <strain evidence="3 4">JCM 14735</strain>
    </source>
</reference>
<keyword evidence="2" id="KW-1133">Transmembrane helix</keyword>
<evidence type="ECO:0000256" key="1">
    <source>
        <dbReference type="SAM" id="MobiDB-lite"/>
    </source>
</evidence>
<evidence type="ECO:0000313" key="4">
    <source>
        <dbReference type="Proteomes" id="UP001501204"/>
    </source>
</evidence>
<proteinExistence type="predicted"/>